<keyword evidence="1" id="KW-0812">Transmembrane</keyword>
<sequence>MAWLQQQVFSMHFLAALYCVLHSNTGMPVAFLVMPSRRRNLRIKTTRKHTYLHLPDLHKNWHGTQNVSQELLQHHHGHARNEPGHCGQCCQQAVSARP</sequence>
<gene>
    <name evidence="2" type="ORF">B0J12DRAFT_663758</name>
</gene>
<keyword evidence="1" id="KW-1133">Transmembrane helix</keyword>
<organism evidence="2 3">
    <name type="scientific">Macrophomina phaseolina</name>
    <dbReference type="NCBI Taxonomy" id="35725"/>
    <lineage>
        <taxon>Eukaryota</taxon>
        <taxon>Fungi</taxon>
        <taxon>Dikarya</taxon>
        <taxon>Ascomycota</taxon>
        <taxon>Pezizomycotina</taxon>
        <taxon>Dothideomycetes</taxon>
        <taxon>Dothideomycetes incertae sedis</taxon>
        <taxon>Botryosphaeriales</taxon>
        <taxon>Botryosphaeriaceae</taxon>
        <taxon>Macrophomina</taxon>
    </lineage>
</organism>
<evidence type="ECO:0000256" key="1">
    <source>
        <dbReference type="SAM" id="Phobius"/>
    </source>
</evidence>
<proteinExistence type="predicted"/>
<dbReference type="EMBL" id="JAGTJR010000013">
    <property type="protein sequence ID" value="KAH7050272.1"/>
    <property type="molecule type" value="Genomic_DNA"/>
</dbReference>
<protein>
    <recommendedName>
        <fullName evidence="4">Secreted protein</fullName>
    </recommendedName>
</protein>
<accession>A0ABQ8GAY7</accession>
<keyword evidence="3" id="KW-1185">Reference proteome</keyword>
<evidence type="ECO:0000313" key="2">
    <source>
        <dbReference type="EMBL" id="KAH7050272.1"/>
    </source>
</evidence>
<evidence type="ECO:0008006" key="4">
    <source>
        <dbReference type="Google" id="ProtNLM"/>
    </source>
</evidence>
<dbReference type="Proteomes" id="UP000774617">
    <property type="component" value="Unassembled WGS sequence"/>
</dbReference>
<reference evidence="2 3" key="1">
    <citation type="journal article" date="2021" name="Nat. Commun.">
        <title>Genetic determinants of endophytism in the Arabidopsis root mycobiome.</title>
        <authorList>
            <person name="Mesny F."/>
            <person name="Miyauchi S."/>
            <person name="Thiergart T."/>
            <person name="Pickel B."/>
            <person name="Atanasova L."/>
            <person name="Karlsson M."/>
            <person name="Huettel B."/>
            <person name="Barry K.W."/>
            <person name="Haridas S."/>
            <person name="Chen C."/>
            <person name="Bauer D."/>
            <person name="Andreopoulos W."/>
            <person name="Pangilinan J."/>
            <person name="LaButti K."/>
            <person name="Riley R."/>
            <person name="Lipzen A."/>
            <person name="Clum A."/>
            <person name="Drula E."/>
            <person name="Henrissat B."/>
            <person name="Kohler A."/>
            <person name="Grigoriev I.V."/>
            <person name="Martin F.M."/>
            <person name="Hacquard S."/>
        </authorList>
    </citation>
    <scope>NUCLEOTIDE SEQUENCE [LARGE SCALE GENOMIC DNA]</scope>
    <source>
        <strain evidence="2 3">MPI-SDFR-AT-0080</strain>
    </source>
</reference>
<feature type="transmembrane region" description="Helical" evidence="1">
    <location>
        <begin position="12"/>
        <end position="34"/>
    </location>
</feature>
<evidence type="ECO:0000313" key="3">
    <source>
        <dbReference type="Proteomes" id="UP000774617"/>
    </source>
</evidence>
<comment type="caution">
    <text evidence="2">The sequence shown here is derived from an EMBL/GenBank/DDBJ whole genome shotgun (WGS) entry which is preliminary data.</text>
</comment>
<name>A0ABQ8GAY7_9PEZI</name>
<keyword evidence="1" id="KW-0472">Membrane</keyword>